<organism evidence="2 3">
    <name type="scientific">Roridomyces roridus</name>
    <dbReference type="NCBI Taxonomy" id="1738132"/>
    <lineage>
        <taxon>Eukaryota</taxon>
        <taxon>Fungi</taxon>
        <taxon>Dikarya</taxon>
        <taxon>Basidiomycota</taxon>
        <taxon>Agaricomycotina</taxon>
        <taxon>Agaricomycetes</taxon>
        <taxon>Agaricomycetidae</taxon>
        <taxon>Agaricales</taxon>
        <taxon>Marasmiineae</taxon>
        <taxon>Mycenaceae</taxon>
        <taxon>Roridomyces</taxon>
    </lineage>
</organism>
<feature type="region of interest" description="Disordered" evidence="1">
    <location>
        <begin position="1"/>
        <end position="31"/>
    </location>
</feature>
<protein>
    <submittedName>
        <fullName evidence="2">Uncharacterized protein</fullName>
    </submittedName>
</protein>
<evidence type="ECO:0000313" key="3">
    <source>
        <dbReference type="Proteomes" id="UP001221142"/>
    </source>
</evidence>
<dbReference type="AlphaFoldDB" id="A0AAD7FMK0"/>
<reference evidence="2" key="1">
    <citation type="submission" date="2023-03" db="EMBL/GenBank/DDBJ databases">
        <title>Massive genome expansion in bonnet fungi (Mycena s.s.) driven by repeated elements and novel gene families across ecological guilds.</title>
        <authorList>
            <consortium name="Lawrence Berkeley National Laboratory"/>
            <person name="Harder C.B."/>
            <person name="Miyauchi S."/>
            <person name="Viragh M."/>
            <person name="Kuo A."/>
            <person name="Thoen E."/>
            <person name="Andreopoulos B."/>
            <person name="Lu D."/>
            <person name="Skrede I."/>
            <person name="Drula E."/>
            <person name="Henrissat B."/>
            <person name="Morin E."/>
            <person name="Kohler A."/>
            <person name="Barry K."/>
            <person name="LaButti K."/>
            <person name="Morin E."/>
            <person name="Salamov A."/>
            <person name="Lipzen A."/>
            <person name="Mereny Z."/>
            <person name="Hegedus B."/>
            <person name="Baldrian P."/>
            <person name="Stursova M."/>
            <person name="Weitz H."/>
            <person name="Taylor A."/>
            <person name="Grigoriev I.V."/>
            <person name="Nagy L.G."/>
            <person name="Martin F."/>
            <person name="Kauserud H."/>
        </authorList>
    </citation>
    <scope>NUCLEOTIDE SEQUENCE</scope>
    <source>
        <strain evidence="2">9284</strain>
    </source>
</reference>
<dbReference type="Proteomes" id="UP001221142">
    <property type="component" value="Unassembled WGS sequence"/>
</dbReference>
<proteinExistence type="predicted"/>
<name>A0AAD7FMK0_9AGAR</name>
<evidence type="ECO:0000256" key="1">
    <source>
        <dbReference type="SAM" id="MobiDB-lite"/>
    </source>
</evidence>
<gene>
    <name evidence="2" type="ORF">FB45DRAFT_1080033</name>
</gene>
<comment type="caution">
    <text evidence="2">The sequence shown here is derived from an EMBL/GenBank/DDBJ whole genome shotgun (WGS) entry which is preliminary data.</text>
</comment>
<dbReference type="EMBL" id="JARKIF010000010">
    <property type="protein sequence ID" value="KAJ7628779.1"/>
    <property type="molecule type" value="Genomic_DNA"/>
</dbReference>
<sequence length="152" mass="17125">MQLSMSDSVRTPTRASRFHRQTSQGRHAKPQIMLPRRTHIRWALSGSSLSEARESPSSRNNSYSNPCQRFHKSITSYPHLTTLVEELRIVLVGSETSFEYNADGQYPEERHPSWVMSSQTLALVLPLFSYRLRHISVIENLPGNGTAAGTSA</sequence>
<keyword evidence="3" id="KW-1185">Reference proteome</keyword>
<accession>A0AAD7FMK0</accession>
<feature type="compositionally biased region" description="Polar residues" evidence="1">
    <location>
        <begin position="1"/>
        <end position="14"/>
    </location>
</feature>
<evidence type="ECO:0000313" key="2">
    <source>
        <dbReference type="EMBL" id="KAJ7628779.1"/>
    </source>
</evidence>